<feature type="domain" description="RCK N-terminal" evidence="3">
    <location>
        <begin position="240"/>
        <end position="357"/>
    </location>
</feature>
<keyword evidence="4" id="KW-0407">Ion channel</keyword>
<organism evidence="4 5">
    <name type="scientific">Proteus penneri</name>
    <dbReference type="NCBI Taxonomy" id="102862"/>
    <lineage>
        <taxon>Bacteria</taxon>
        <taxon>Pseudomonadati</taxon>
        <taxon>Pseudomonadota</taxon>
        <taxon>Gammaproteobacteria</taxon>
        <taxon>Enterobacterales</taxon>
        <taxon>Morganellaceae</taxon>
        <taxon>Proteus</taxon>
    </lineage>
</organism>
<dbReference type="PANTHER" id="PTHR43833">
    <property type="entry name" value="POTASSIUM CHANNEL PROTEIN 2-RELATED-RELATED"/>
    <property type="match status" value="1"/>
</dbReference>
<feature type="transmembrane region" description="Helical" evidence="2">
    <location>
        <begin position="174"/>
        <end position="194"/>
    </location>
</feature>
<dbReference type="EMBL" id="CVRY01000002">
    <property type="protein sequence ID" value="CRL61109.1"/>
    <property type="molecule type" value="Genomic_DNA"/>
</dbReference>
<evidence type="ECO:0000313" key="4">
    <source>
        <dbReference type="EMBL" id="CRL61109.1"/>
    </source>
</evidence>
<dbReference type="Gene3D" id="1.10.287.70">
    <property type="match status" value="1"/>
</dbReference>
<feature type="transmembrane region" description="Helical" evidence="2">
    <location>
        <begin position="59"/>
        <end position="80"/>
    </location>
</feature>
<dbReference type="SUPFAM" id="SSF51735">
    <property type="entry name" value="NAD(P)-binding Rossmann-fold domains"/>
    <property type="match status" value="1"/>
</dbReference>
<sequence>MKLSAILNMIETSKVTRKMMSLLLILNGIFIIYSILLSRGVYLDWEIHGFSAWLKSLGVLKLLDIPKVMLGCALILLSIFMYLGARIAWCVSLILLATIVFLDVAVYQQMDFQSCFSFILAIGLLISWRAFPHHSLTSAGFVAFICTLSLLLFSMLGSLYIGDEFKPHITTLMDAFYFSIVCMTTLGFGDIVPISTNARIFTLTVVILGITVFTTSIVYVMGFLARGTRDIVKKRIAKMHNHFIIIGSSALASQLEKGLREQGKPVIAICVDKNRASYDAQANIIEGDPTNLKTLLSANIAKASWVVTLSESDAENTFILLTIQECSNVDAKLITIINQDENRDKISRLRPDMLFSLASLGKEIMMKVLCGESISSSDVTNLLLNKYLKS</sequence>
<dbReference type="Proteomes" id="UP000183920">
    <property type="component" value="Unassembled WGS sequence"/>
</dbReference>
<dbReference type="InterPro" id="IPR003148">
    <property type="entry name" value="RCK_N"/>
</dbReference>
<accession>A0A0G4Q677</accession>
<feature type="transmembrane region" description="Helical" evidence="2">
    <location>
        <begin position="200"/>
        <end position="225"/>
    </location>
</feature>
<comment type="subcellular location">
    <subcellularLocation>
        <location evidence="1">Cell membrane</location>
        <topology evidence="1">Multi-pass membrane protein</topology>
    </subcellularLocation>
</comment>
<dbReference type="SUPFAM" id="SSF81324">
    <property type="entry name" value="Voltage-gated potassium channels"/>
    <property type="match status" value="1"/>
</dbReference>
<dbReference type="GO" id="GO:0006813">
    <property type="term" value="P:potassium ion transport"/>
    <property type="evidence" value="ECO:0007669"/>
    <property type="project" value="InterPro"/>
</dbReference>
<reference evidence="5" key="1">
    <citation type="submission" date="2015-06" db="EMBL/GenBank/DDBJ databases">
        <authorList>
            <person name="Urmite Genomes"/>
        </authorList>
    </citation>
    <scope>NUCLEOTIDE SEQUENCE [LARGE SCALE GENOMIC DNA]</scope>
    <source>
        <strain evidence="5">CSUR P1867</strain>
    </source>
</reference>
<evidence type="ECO:0000256" key="2">
    <source>
        <dbReference type="SAM" id="Phobius"/>
    </source>
</evidence>
<dbReference type="GO" id="GO:0005886">
    <property type="term" value="C:plasma membrane"/>
    <property type="evidence" value="ECO:0007669"/>
    <property type="project" value="UniProtKB-SubCell"/>
</dbReference>
<evidence type="ECO:0000259" key="3">
    <source>
        <dbReference type="PROSITE" id="PS51201"/>
    </source>
</evidence>
<keyword evidence="4" id="KW-0813">Transport</keyword>
<feature type="transmembrane region" description="Helical" evidence="2">
    <location>
        <begin position="137"/>
        <end position="162"/>
    </location>
</feature>
<dbReference type="InterPro" id="IPR013099">
    <property type="entry name" value="K_chnl_dom"/>
</dbReference>
<proteinExistence type="predicted"/>
<dbReference type="InterPro" id="IPR050721">
    <property type="entry name" value="Trk_Ktr_HKT_K-transport"/>
</dbReference>
<feature type="transmembrane region" description="Helical" evidence="2">
    <location>
        <begin position="86"/>
        <end position="107"/>
    </location>
</feature>
<name>A0A0G4Q677_9GAMM</name>
<feature type="transmembrane region" description="Helical" evidence="2">
    <location>
        <begin position="114"/>
        <end position="131"/>
    </location>
</feature>
<keyword evidence="2" id="KW-0472">Membrane</keyword>
<keyword evidence="4" id="KW-0406">Ion transport</keyword>
<dbReference type="PROSITE" id="PS51201">
    <property type="entry name" value="RCK_N"/>
    <property type="match status" value="1"/>
</dbReference>
<evidence type="ECO:0000313" key="5">
    <source>
        <dbReference type="Proteomes" id="UP000183920"/>
    </source>
</evidence>
<feature type="transmembrane region" description="Helical" evidence="2">
    <location>
        <begin position="20"/>
        <end position="38"/>
    </location>
</feature>
<dbReference type="Pfam" id="PF02254">
    <property type="entry name" value="TrkA_N"/>
    <property type="match status" value="1"/>
</dbReference>
<keyword evidence="2" id="KW-0812">Transmembrane</keyword>
<dbReference type="Pfam" id="PF07885">
    <property type="entry name" value="Ion_trans_2"/>
    <property type="match status" value="1"/>
</dbReference>
<dbReference type="Gene3D" id="3.40.50.720">
    <property type="entry name" value="NAD(P)-binding Rossmann-like Domain"/>
    <property type="match status" value="1"/>
</dbReference>
<dbReference type="PANTHER" id="PTHR43833:SF11">
    <property type="entry name" value="VOLTAGE-GATED POTASSIUM CHANNEL KCH"/>
    <property type="match status" value="1"/>
</dbReference>
<dbReference type="AlphaFoldDB" id="A0A0G4Q677"/>
<dbReference type="GO" id="GO:0034220">
    <property type="term" value="P:monoatomic ion transmembrane transport"/>
    <property type="evidence" value="ECO:0007669"/>
    <property type="project" value="UniProtKB-KW"/>
</dbReference>
<evidence type="ECO:0000256" key="1">
    <source>
        <dbReference type="ARBA" id="ARBA00004651"/>
    </source>
</evidence>
<keyword evidence="2" id="KW-1133">Transmembrane helix</keyword>
<gene>
    <name evidence="4" type="primary">kch</name>
    <name evidence="4" type="ORF">BN1804_01311</name>
</gene>
<dbReference type="InterPro" id="IPR036291">
    <property type="entry name" value="NAD(P)-bd_dom_sf"/>
</dbReference>
<protein>
    <submittedName>
        <fullName evidence="4">Voltage-gated potassium channel Kch</fullName>
    </submittedName>
</protein>